<keyword evidence="2" id="KW-0812">Transmembrane</keyword>
<sequence length="905" mass="97735">MRAMMALVRRDLHQAMTQGASWSLLVVMAVLAPLGAFEVGDLLARDRADLGALWQVLPWLLVLWTPLLALRGWPEERANGLLEWLSGLGLGPWRLAGARLASACVLGWLGLAMTAPLLVLIHWLGDPDLGLVLSGYLGMALLVMALASLGQALAVRAPSALSAWLGALVLGLALMLPGTPAVTAQLARHLAPHWVQLLDLISLPAHLTPFSEGRPALLDVGYFLSLTLAGLVLQVRGLKQERNTRRQAPQWLVALAVASSVTAVLLAAQRLPAMVSPNASNPLITAHDLTDTRQHSLSPASRELLSRLTSPVTLTFAYSERFAADLPQLRELATRIETRLGAFAREPQVRLKRVDPQPDSADFTDLEAQGLTALSLSGGERMLFGLIIDGPYSERRAIPMLKASDLGGLEAQVARQIQEVSRTQPPRLGVISSLPVMGQPSMEQGRALGSWGLMERLNARLRIDWLSGGDDPARPIADQDALLVIAPRLLPTATLTAIRDYLDRGGRVLMMLDPFPEMLDQPAPASEALSALLAHAGLESRAGEVVADTRLALPIGLLDGTRALSPTLLGIGPDRLSDALLNQNVDQLVMSSAGWLAPREETAETPSATSRQWLIRGADTTRLLPADKVYANRMDPRPLSGLSGQGVEEGGLAVLTHWPAPVDQGARDDGHEDGREGQLLVVSDVDMASDRLWRRSAADGSERELNANARWLENAVDVLAGSPELVALRAGAHQVRELTRLHQLADRQAAEETRLRNDWQSRLSALGAAPVADKAEAARQRTALDDMQQAFESALARQQRAANAERDDLRRRLRLWTLLALPVLLGLLGELICWRRYHASRRAGYRPAGRLSGHRQPGRHRLGGGGLSASTSAETASASGRPDSSSTSDRAAEDHRGERRRGDDA</sequence>
<dbReference type="InterPro" id="IPR019196">
    <property type="entry name" value="ABC_transp_unknown"/>
</dbReference>
<dbReference type="Pfam" id="PF09822">
    <property type="entry name" value="ABC_transp_aux"/>
    <property type="match status" value="1"/>
</dbReference>
<feature type="region of interest" description="Disordered" evidence="1">
    <location>
        <begin position="847"/>
        <end position="905"/>
    </location>
</feature>
<feature type="domain" description="DUF7088" evidence="4">
    <location>
        <begin position="293"/>
        <end position="380"/>
    </location>
</feature>
<evidence type="ECO:0000313" key="6">
    <source>
        <dbReference type="Proteomes" id="UP001378242"/>
    </source>
</evidence>
<feature type="compositionally biased region" description="Low complexity" evidence="1">
    <location>
        <begin position="868"/>
        <end position="880"/>
    </location>
</feature>
<feature type="compositionally biased region" description="Basic residues" evidence="1">
    <location>
        <begin position="852"/>
        <end position="862"/>
    </location>
</feature>
<feature type="transmembrane region" description="Helical" evidence="2">
    <location>
        <begin position="129"/>
        <end position="149"/>
    </location>
</feature>
<feature type="transmembrane region" description="Helical" evidence="2">
    <location>
        <begin position="161"/>
        <end position="182"/>
    </location>
</feature>
<accession>A0ABU9GCR4</accession>
<feature type="domain" description="ABC-type uncharacterised transport system" evidence="3">
    <location>
        <begin position="426"/>
        <end position="699"/>
    </location>
</feature>
<evidence type="ECO:0000259" key="3">
    <source>
        <dbReference type="Pfam" id="PF09822"/>
    </source>
</evidence>
<evidence type="ECO:0000256" key="1">
    <source>
        <dbReference type="SAM" id="MobiDB-lite"/>
    </source>
</evidence>
<keyword evidence="2" id="KW-0472">Membrane</keyword>
<evidence type="ECO:0000256" key="2">
    <source>
        <dbReference type="SAM" id="Phobius"/>
    </source>
</evidence>
<dbReference type="Proteomes" id="UP001378242">
    <property type="component" value="Unassembled WGS sequence"/>
</dbReference>
<proteinExistence type="predicted"/>
<evidence type="ECO:0000259" key="4">
    <source>
        <dbReference type="Pfam" id="PF23357"/>
    </source>
</evidence>
<gene>
    <name evidence="5" type="ORF">V6243_05415</name>
</gene>
<keyword evidence="2" id="KW-1133">Transmembrane helix</keyword>
<dbReference type="EMBL" id="JBAKAP010000004">
    <property type="protein sequence ID" value="MEL0616263.1"/>
    <property type="molecule type" value="Genomic_DNA"/>
</dbReference>
<dbReference type="InterPro" id="IPR055396">
    <property type="entry name" value="DUF7088"/>
</dbReference>
<evidence type="ECO:0000313" key="5">
    <source>
        <dbReference type="EMBL" id="MEL0616263.1"/>
    </source>
</evidence>
<dbReference type="Pfam" id="PF23357">
    <property type="entry name" value="DUF7088"/>
    <property type="match status" value="1"/>
</dbReference>
<feature type="compositionally biased region" description="Basic and acidic residues" evidence="1">
    <location>
        <begin position="890"/>
        <end position="905"/>
    </location>
</feature>
<name>A0ABU9GCR4_COBMA</name>
<feature type="transmembrane region" description="Helical" evidence="2">
    <location>
        <begin position="100"/>
        <end position="123"/>
    </location>
</feature>
<feature type="transmembrane region" description="Helical" evidence="2">
    <location>
        <begin position="220"/>
        <end position="238"/>
    </location>
</feature>
<dbReference type="RefSeq" id="WP_341542045.1">
    <property type="nucleotide sequence ID" value="NZ_JBAKAP010000004.1"/>
</dbReference>
<comment type="caution">
    <text evidence="5">The sequence shown here is derived from an EMBL/GenBank/DDBJ whole genome shotgun (WGS) entry which is preliminary data.</text>
</comment>
<keyword evidence="6" id="KW-1185">Reference proteome</keyword>
<feature type="transmembrane region" description="Helical" evidence="2">
    <location>
        <begin position="52"/>
        <end position="70"/>
    </location>
</feature>
<reference evidence="5 6" key="1">
    <citation type="submission" date="2024-02" db="EMBL/GenBank/DDBJ databases">
        <title>Bacteria isolated from the canopy kelp, Nereocystis luetkeana.</title>
        <authorList>
            <person name="Pfister C.A."/>
            <person name="Younker I.T."/>
            <person name="Light S.H."/>
        </authorList>
    </citation>
    <scope>NUCLEOTIDE SEQUENCE [LARGE SCALE GENOMIC DNA]</scope>
    <source>
        <strain evidence="5 6">TI.5.07</strain>
    </source>
</reference>
<feature type="transmembrane region" description="Helical" evidence="2">
    <location>
        <begin position="815"/>
        <end position="834"/>
    </location>
</feature>
<feature type="transmembrane region" description="Helical" evidence="2">
    <location>
        <begin position="250"/>
        <end position="268"/>
    </location>
</feature>
<protein>
    <submittedName>
        <fullName evidence="5">GldG family protein</fullName>
    </submittedName>
</protein>
<organism evidence="5 6">
    <name type="scientific">Cobetia marina</name>
    <name type="common">Deleya marina</name>
    <dbReference type="NCBI Taxonomy" id="28258"/>
    <lineage>
        <taxon>Bacteria</taxon>
        <taxon>Pseudomonadati</taxon>
        <taxon>Pseudomonadota</taxon>
        <taxon>Gammaproteobacteria</taxon>
        <taxon>Oceanospirillales</taxon>
        <taxon>Halomonadaceae</taxon>
        <taxon>Cobetia</taxon>
    </lineage>
</organism>